<keyword evidence="2" id="KW-1185">Reference proteome</keyword>
<gene>
    <name evidence="1" type="ORF">MRB53_006945</name>
</gene>
<proteinExistence type="predicted"/>
<sequence>MGTLPELSTLTTLMIRSGRIPVIFSISNTWPFPITMDMRKITCAILFIAASASVVLAADESSALAPGPATHSGSTAVAPAVGLLGASFLSFCAFYLQ</sequence>
<evidence type="ECO:0000313" key="1">
    <source>
        <dbReference type="EMBL" id="KAJ8645197.1"/>
    </source>
</evidence>
<protein>
    <submittedName>
        <fullName evidence="1">Uncharacterized protein</fullName>
    </submittedName>
</protein>
<organism evidence="1 2">
    <name type="scientific">Persea americana</name>
    <name type="common">Avocado</name>
    <dbReference type="NCBI Taxonomy" id="3435"/>
    <lineage>
        <taxon>Eukaryota</taxon>
        <taxon>Viridiplantae</taxon>
        <taxon>Streptophyta</taxon>
        <taxon>Embryophyta</taxon>
        <taxon>Tracheophyta</taxon>
        <taxon>Spermatophyta</taxon>
        <taxon>Magnoliopsida</taxon>
        <taxon>Magnoliidae</taxon>
        <taxon>Laurales</taxon>
        <taxon>Lauraceae</taxon>
        <taxon>Persea</taxon>
    </lineage>
</organism>
<dbReference type="Proteomes" id="UP001234297">
    <property type="component" value="Chromosome 2"/>
</dbReference>
<reference evidence="1 2" key="1">
    <citation type="journal article" date="2022" name="Hortic Res">
        <title>A haplotype resolved chromosomal level avocado genome allows analysis of novel avocado genes.</title>
        <authorList>
            <person name="Nath O."/>
            <person name="Fletcher S.J."/>
            <person name="Hayward A."/>
            <person name="Shaw L.M."/>
            <person name="Masouleh A.K."/>
            <person name="Furtado A."/>
            <person name="Henry R.J."/>
            <person name="Mitter N."/>
        </authorList>
    </citation>
    <scope>NUCLEOTIDE SEQUENCE [LARGE SCALE GENOMIC DNA]</scope>
    <source>
        <strain evidence="2">cv. Hass</strain>
    </source>
</reference>
<comment type="caution">
    <text evidence="1">The sequence shown here is derived from an EMBL/GenBank/DDBJ whole genome shotgun (WGS) entry which is preliminary data.</text>
</comment>
<evidence type="ECO:0000313" key="2">
    <source>
        <dbReference type="Proteomes" id="UP001234297"/>
    </source>
</evidence>
<dbReference type="EMBL" id="CM056810">
    <property type="protein sequence ID" value="KAJ8645197.1"/>
    <property type="molecule type" value="Genomic_DNA"/>
</dbReference>
<name>A0ACC2MJ72_PERAE</name>
<accession>A0ACC2MJ72</accession>